<proteinExistence type="predicted"/>
<keyword evidence="2" id="KW-0732">Signal</keyword>
<gene>
    <name evidence="3" type="ORF">R2D22_16180</name>
</gene>
<keyword evidence="4" id="KW-1185">Reference proteome</keyword>
<feature type="compositionally biased region" description="Low complexity" evidence="1">
    <location>
        <begin position="175"/>
        <end position="191"/>
    </location>
</feature>
<protein>
    <submittedName>
        <fullName evidence="3">DUF3558 domain-containing protein</fullName>
    </submittedName>
</protein>
<feature type="compositionally biased region" description="Pro residues" evidence="1">
    <location>
        <begin position="165"/>
        <end position="174"/>
    </location>
</feature>
<reference evidence="3 4" key="1">
    <citation type="submission" date="2023-10" db="EMBL/GenBank/DDBJ databases">
        <title>The genome sequence of Streptomyces sp. HUAS YS2.</title>
        <authorList>
            <person name="Mo P."/>
        </authorList>
    </citation>
    <scope>NUCLEOTIDE SEQUENCE [LARGE SCALE GENOMIC DNA]</scope>
    <source>
        <strain evidence="3 4">HUAS YS2</strain>
    </source>
</reference>
<feature type="chain" id="PRO_5046448910" evidence="2">
    <location>
        <begin position="35"/>
        <end position="310"/>
    </location>
</feature>
<feature type="signal peptide" evidence="2">
    <location>
        <begin position="1"/>
        <end position="34"/>
    </location>
</feature>
<dbReference type="Proteomes" id="UP001301731">
    <property type="component" value="Chromosome"/>
</dbReference>
<feature type="region of interest" description="Disordered" evidence="1">
    <location>
        <begin position="161"/>
        <end position="231"/>
    </location>
</feature>
<organism evidence="3 4">
    <name type="scientific">Streptomyces solicathayae</name>
    <dbReference type="NCBI Taxonomy" id="3081768"/>
    <lineage>
        <taxon>Bacteria</taxon>
        <taxon>Bacillati</taxon>
        <taxon>Actinomycetota</taxon>
        <taxon>Actinomycetes</taxon>
        <taxon>Kitasatosporales</taxon>
        <taxon>Streptomycetaceae</taxon>
        <taxon>Streptomyces</taxon>
    </lineage>
</organism>
<evidence type="ECO:0000256" key="2">
    <source>
        <dbReference type="SAM" id="SignalP"/>
    </source>
</evidence>
<evidence type="ECO:0000256" key="1">
    <source>
        <dbReference type="SAM" id="MobiDB-lite"/>
    </source>
</evidence>
<accession>A0ABZ0LTM7</accession>
<dbReference type="RefSeq" id="WP_318104181.1">
    <property type="nucleotide sequence ID" value="NZ_CP137573.1"/>
</dbReference>
<feature type="compositionally biased region" description="Pro residues" evidence="1">
    <location>
        <begin position="192"/>
        <end position="208"/>
    </location>
</feature>
<feature type="compositionally biased region" description="Low complexity" evidence="1">
    <location>
        <begin position="209"/>
        <end position="231"/>
    </location>
</feature>
<evidence type="ECO:0000313" key="3">
    <source>
        <dbReference type="EMBL" id="WOX22853.1"/>
    </source>
</evidence>
<evidence type="ECO:0000313" key="4">
    <source>
        <dbReference type="Proteomes" id="UP001301731"/>
    </source>
</evidence>
<dbReference type="EMBL" id="CP137573">
    <property type="protein sequence ID" value="WOX22853.1"/>
    <property type="molecule type" value="Genomic_DNA"/>
</dbReference>
<name>A0ABZ0LTM7_9ACTN</name>
<sequence length="310" mass="31328">MQRKAYDPGHAARPARHRAALTTAALAAAVVALGAGLTGCSAGTSADGLAADAKAGTAGPRTVPPGRYSTLFEPCGSVEQATLKDLLPGAAELPDEQREKVYAGAPAVTYDNGRRVGCTWNADGPDTSHELTLDLERVVSYDPAVSDDDRAQQVYSGKQIAAHLPSPPVSPPPATGTTGTGTASKAPGSTPATPPASPTAPASPPVSPSAPGGSAPAGSVAPPGATAGATGLEPRVLEGLGHAAFLNDVLTEAGSASRQRTVSVVFRTSNVIVTVEYTEQVTATAELPDSKELQEKAQSLARQLADRLED</sequence>